<keyword evidence="2" id="KW-1185">Reference proteome</keyword>
<organism evidence="1 2">
    <name type="scientific">Porphyromonas endodontalis (strain ATCC 35406 / DSM 24491 / JCM 8526 / CCUG 16442 / BCRC 14492 / NCTC 13058 / HG 370)</name>
    <name type="common">Bacteroides endodontalis</name>
    <dbReference type="NCBI Taxonomy" id="553175"/>
    <lineage>
        <taxon>Bacteria</taxon>
        <taxon>Pseudomonadati</taxon>
        <taxon>Bacteroidota</taxon>
        <taxon>Bacteroidia</taxon>
        <taxon>Bacteroidales</taxon>
        <taxon>Porphyromonadaceae</taxon>
        <taxon>Porphyromonas</taxon>
    </lineage>
</organism>
<comment type="caution">
    <text evidence="1">The sequence shown here is derived from an EMBL/GenBank/DDBJ whole genome shotgun (WGS) entry which is preliminary data.</text>
</comment>
<dbReference type="STRING" id="553175.POREN0001_1830"/>
<proteinExistence type="predicted"/>
<dbReference type="EMBL" id="ACNN01000026">
    <property type="protein sequence ID" value="EEN82365.1"/>
    <property type="molecule type" value="Genomic_DNA"/>
</dbReference>
<protein>
    <submittedName>
        <fullName evidence="1">Uncharacterized protein</fullName>
    </submittedName>
</protein>
<name>C3JBU4_POREA</name>
<dbReference type="AlphaFoldDB" id="C3JBU4"/>
<evidence type="ECO:0000313" key="1">
    <source>
        <dbReference type="EMBL" id="EEN82365.1"/>
    </source>
</evidence>
<dbReference type="Proteomes" id="UP000004295">
    <property type="component" value="Unassembled WGS sequence"/>
</dbReference>
<evidence type="ECO:0000313" key="2">
    <source>
        <dbReference type="Proteomes" id="UP000004295"/>
    </source>
</evidence>
<reference evidence="1 2" key="1">
    <citation type="submission" date="2009-04" db="EMBL/GenBank/DDBJ databases">
        <authorList>
            <person name="Sebastian Y."/>
            <person name="Madupu R."/>
            <person name="Durkin A.S."/>
            <person name="Torralba M."/>
            <person name="Methe B."/>
            <person name="Sutton G.G."/>
            <person name="Strausberg R.L."/>
            <person name="Nelson K.E."/>
        </authorList>
    </citation>
    <scope>NUCLEOTIDE SEQUENCE [LARGE SCALE GENOMIC DNA]</scope>
    <source>
        <strain evidence="2">ATCC 35406 / BCRC 14492 / JCM 8526 / NCTC 13058 / HG 370</strain>
    </source>
</reference>
<sequence length="72" mass="8234">MSILKPIGYQLKSYCQGPLLSPPTLKRRDVQDVKGSRLYSSFSERLNVGNISTGYLLSNPWFYFLPTSITWC</sequence>
<gene>
    <name evidence="1" type="ORF">POREN0001_1830</name>
</gene>
<accession>C3JBU4</accession>